<keyword evidence="8" id="KW-1185">Reference proteome</keyword>
<evidence type="ECO:0000313" key="8">
    <source>
        <dbReference type="Proteomes" id="UP000244905"/>
    </source>
</evidence>
<dbReference type="PROSITE" id="PS51898">
    <property type="entry name" value="TYR_RECOMBINASE"/>
    <property type="match status" value="1"/>
</dbReference>
<feature type="domain" description="Tyr recombinase" evidence="5">
    <location>
        <begin position="189"/>
        <end position="373"/>
    </location>
</feature>
<evidence type="ECO:0000259" key="6">
    <source>
        <dbReference type="PROSITE" id="PS51900"/>
    </source>
</evidence>
<evidence type="ECO:0000256" key="2">
    <source>
        <dbReference type="ARBA" id="ARBA00023125"/>
    </source>
</evidence>
<keyword evidence="3" id="KW-0233">DNA recombination</keyword>
<dbReference type="Pfam" id="PF00589">
    <property type="entry name" value="Phage_integrase"/>
    <property type="match status" value="1"/>
</dbReference>
<dbReference type="InterPro" id="IPR050090">
    <property type="entry name" value="Tyrosine_recombinase_XerCD"/>
</dbReference>
<evidence type="ECO:0000256" key="4">
    <source>
        <dbReference type="PROSITE-ProRule" id="PRU01248"/>
    </source>
</evidence>
<comment type="caution">
    <text evidence="7">The sequence shown here is derived from an EMBL/GenBank/DDBJ whole genome shotgun (WGS) entry which is preliminary data.</text>
</comment>
<dbReference type="InterPro" id="IPR044068">
    <property type="entry name" value="CB"/>
</dbReference>
<dbReference type="GO" id="GO:0003677">
    <property type="term" value="F:DNA binding"/>
    <property type="evidence" value="ECO:0007669"/>
    <property type="project" value="UniProtKB-UniRule"/>
</dbReference>
<evidence type="ECO:0000313" key="7">
    <source>
        <dbReference type="EMBL" id="PWB01842.1"/>
    </source>
</evidence>
<name>A0A2V1IP67_9BACT</name>
<sequence length="392" mass="44615">MDESGYSPGCVKVHMRRWILHVLPYLKKIGATAYTCEIGRRFLFETLPTLTPSAQRRYKRSIRILDAFLQTGNIPKHAKRVAEPPLPGEIGAVCKEFLVYKIGQRCRLITVENYQRLLSYFVTSLNVNGKTTFAQIEESDIIAFLNVEESKSSRLSTMRQFYRYVSKRHPDIKDMTYIFEFMHSTRTSRLPSTYERDEIKAIESHVDRSGPIGKRTYAMLLLSTRLGLRISDIIGLTFDDLDWDRSMLNIIQAKTGRTVELPLLKDVGEAIVSYLKVRPKTSSPNIFVTHVLPYTPMNRSGAARHISNVIVGSNIHTAGRKHGPHSMRFSLATRLLQQGTGLVCISETLGHSGTDVTMNYLRIDINSLTRCMHDVPQVDDNFYNQSNGGFYE</sequence>
<proteinExistence type="predicted"/>
<dbReference type="EMBL" id="PUEC01000018">
    <property type="protein sequence ID" value="PWB01842.1"/>
    <property type="molecule type" value="Genomic_DNA"/>
</dbReference>
<evidence type="ECO:0000259" key="5">
    <source>
        <dbReference type="PROSITE" id="PS51898"/>
    </source>
</evidence>
<evidence type="ECO:0000256" key="3">
    <source>
        <dbReference type="ARBA" id="ARBA00023172"/>
    </source>
</evidence>
<organism evidence="7 8">
    <name type="scientific">Duncaniella muris</name>
    <dbReference type="NCBI Taxonomy" id="2094150"/>
    <lineage>
        <taxon>Bacteria</taxon>
        <taxon>Pseudomonadati</taxon>
        <taxon>Bacteroidota</taxon>
        <taxon>Bacteroidia</taxon>
        <taxon>Bacteroidales</taxon>
        <taxon>Muribaculaceae</taxon>
        <taxon>Duncaniella</taxon>
    </lineage>
</organism>
<dbReference type="GO" id="GO:0006310">
    <property type="term" value="P:DNA recombination"/>
    <property type="evidence" value="ECO:0007669"/>
    <property type="project" value="UniProtKB-KW"/>
</dbReference>
<dbReference type="Proteomes" id="UP000244905">
    <property type="component" value="Unassembled WGS sequence"/>
</dbReference>
<dbReference type="PROSITE" id="PS51900">
    <property type="entry name" value="CB"/>
    <property type="match status" value="1"/>
</dbReference>
<dbReference type="PANTHER" id="PTHR30349:SF90">
    <property type="entry name" value="TYROSINE RECOMBINASE XERD"/>
    <property type="match status" value="1"/>
</dbReference>
<protein>
    <submittedName>
        <fullName evidence="7">Integrase</fullName>
    </submittedName>
</protein>
<dbReference type="InterPro" id="IPR004107">
    <property type="entry name" value="Integrase_SAM-like_N"/>
</dbReference>
<dbReference type="RefSeq" id="WP_107032563.1">
    <property type="nucleotide sequence ID" value="NZ_PUEC01000018.1"/>
</dbReference>
<evidence type="ECO:0000256" key="1">
    <source>
        <dbReference type="ARBA" id="ARBA00022908"/>
    </source>
</evidence>
<dbReference type="Pfam" id="PF02899">
    <property type="entry name" value="Phage_int_SAM_1"/>
    <property type="match status" value="1"/>
</dbReference>
<dbReference type="GO" id="GO:0015074">
    <property type="term" value="P:DNA integration"/>
    <property type="evidence" value="ECO:0007669"/>
    <property type="project" value="UniProtKB-KW"/>
</dbReference>
<accession>A0A2V1IP67</accession>
<dbReference type="SUPFAM" id="SSF56349">
    <property type="entry name" value="DNA breaking-rejoining enzymes"/>
    <property type="match status" value="1"/>
</dbReference>
<dbReference type="PANTHER" id="PTHR30349">
    <property type="entry name" value="PHAGE INTEGRASE-RELATED"/>
    <property type="match status" value="1"/>
</dbReference>
<reference evidence="8" key="1">
    <citation type="submission" date="2018-02" db="EMBL/GenBank/DDBJ databases">
        <authorList>
            <person name="Clavel T."/>
            <person name="Strowig T."/>
        </authorList>
    </citation>
    <scope>NUCLEOTIDE SEQUENCE [LARGE SCALE GENOMIC DNA]</scope>
    <source>
        <strain evidence="8">DSM 103720</strain>
    </source>
</reference>
<dbReference type="GeneID" id="82526429"/>
<gene>
    <name evidence="7" type="ORF">C5O23_08750</name>
</gene>
<dbReference type="InterPro" id="IPR002104">
    <property type="entry name" value="Integrase_catalytic"/>
</dbReference>
<feature type="domain" description="Core-binding (CB)" evidence="6">
    <location>
        <begin position="88"/>
        <end position="166"/>
    </location>
</feature>
<keyword evidence="1" id="KW-0229">DNA integration</keyword>
<dbReference type="InterPro" id="IPR013762">
    <property type="entry name" value="Integrase-like_cat_sf"/>
</dbReference>
<dbReference type="InterPro" id="IPR011010">
    <property type="entry name" value="DNA_brk_join_enz"/>
</dbReference>
<dbReference type="AlphaFoldDB" id="A0A2V1IP67"/>
<dbReference type="Gene3D" id="1.10.443.10">
    <property type="entry name" value="Intergrase catalytic core"/>
    <property type="match status" value="1"/>
</dbReference>
<keyword evidence="2 4" id="KW-0238">DNA-binding</keyword>